<dbReference type="InterPro" id="IPR040198">
    <property type="entry name" value="Fido_containing"/>
</dbReference>
<dbReference type="GO" id="GO:0005524">
    <property type="term" value="F:ATP binding"/>
    <property type="evidence" value="ECO:0007669"/>
    <property type="project" value="UniProtKB-KW"/>
</dbReference>
<keyword evidence="2" id="KW-0067">ATP-binding</keyword>
<keyword evidence="2" id="KW-0547">Nucleotide-binding</keyword>
<reference evidence="5 6" key="1">
    <citation type="submission" date="2015-01" db="EMBL/GenBank/DDBJ databases">
        <authorList>
            <person name="Xiang T."/>
            <person name="Song Y."/>
            <person name="Huang L."/>
            <person name="Wang B."/>
            <person name="Wu P."/>
        </authorList>
    </citation>
    <scope>NUCLEOTIDE SEQUENCE [LARGE SCALE GENOMIC DNA]</scope>
    <source>
        <strain evidence="5 6">CcD93</strain>
    </source>
</reference>
<dbReference type="Pfam" id="PF02661">
    <property type="entry name" value="Fic"/>
    <property type="match status" value="1"/>
</dbReference>
<dbReference type="PANTHER" id="PTHR13504">
    <property type="entry name" value="FIDO DOMAIN-CONTAINING PROTEIN DDB_G0283145"/>
    <property type="match status" value="1"/>
</dbReference>
<accession>A0A0B7IRF4</accession>
<dbReference type="EMBL" id="CDOL01000282">
    <property type="protein sequence ID" value="CEN54415.1"/>
    <property type="molecule type" value="Genomic_DNA"/>
</dbReference>
<dbReference type="AlphaFoldDB" id="A0A0B7IRF4"/>
<dbReference type="RefSeq" id="WP_052461586.1">
    <property type="nucleotide sequence ID" value="NZ_CDOL01000282.1"/>
</dbReference>
<gene>
    <name evidence="5" type="ORF">CCAND93_890006</name>
</gene>
<feature type="domain" description="Fido" evidence="4">
    <location>
        <begin position="86"/>
        <end position="239"/>
    </location>
</feature>
<proteinExistence type="predicted"/>
<dbReference type="InterPro" id="IPR003812">
    <property type="entry name" value="Fido"/>
</dbReference>
<evidence type="ECO:0000256" key="3">
    <source>
        <dbReference type="PIRSR" id="PIRSR640198-3"/>
    </source>
</evidence>
<evidence type="ECO:0000259" key="4">
    <source>
        <dbReference type="PROSITE" id="PS51459"/>
    </source>
</evidence>
<feature type="active site" evidence="1">
    <location>
        <position position="179"/>
    </location>
</feature>
<dbReference type="PANTHER" id="PTHR13504:SF38">
    <property type="entry name" value="FIDO DOMAIN-CONTAINING PROTEIN"/>
    <property type="match status" value="1"/>
</dbReference>
<protein>
    <submittedName>
        <fullName evidence="5">Filamentation induced by cAMP protein Fic</fullName>
    </submittedName>
</protein>
<feature type="binding site" evidence="2">
    <location>
        <begin position="183"/>
        <end position="190"/>
    </location>
    <ligand>
        <name>ATP</name>
        <dbReference type="ChEBI" id="CHEBI:30616"/>
    </ligand>
</feature>
<evidence type="ECO:0000256" key="1">
    <source>
        <dbReference type="PIRSR" id="PIRSR640198-1"/>
    </source>
</evidence>
<evidence type="ECO:0000256" key="2">
    <source>
        <dbReference type="PIRSR" id="PIRSR640198-2"/>
    </source>
</evidence>
<sequence length="265" mass="30714">MNIKQLVKEYKDLGIELEYDYDKFSSYALTHHSTAIEGSELSETDTQVLLDYGLTPKGLPITHSLMVLDHQKAVEYIRSLPKKTIFSNEIIQKIESIVVKSTGKVYHTPLGECDTTKGDYRLGGVRRGFSGESYMNYQKVVPEMNKLIQHINTELSKKNDVMKDLELSFYAHYKIAEIHPFFDGNGRTARLLMNAIQVQRNLPLSIVFKQDKADYINVLREIQVEEAKNIQDFYDFMFASYERQLKQEINNFLDQEQKPKKGLKK</sequence>
<dbReference type="PROSITE" id="PS51459">
    <property type="entry name" value="FIDO"/>
    <property type="match status" value="1"/>
</dbReference>
<dbReference type="SUPFAM" id="SSF140931">
    <property type="entry name" value="Fic-like"/>
    <property type="match status" value="1"/>
</dbReference>
<feature type="site" description="Important for autoinhibition of adenylyltransferase activity" evidence="3">
    <location>
        <position position="37"/>
    </location>
</feature>
<evidence type="ECO:0000313" key="5">
    <source>
        <dbReference type="EMBL" id="CEN54415.1"/>
    </source>
</evidence>
<name>A0A0B7IRF4_9FLAO</name>
<dbReference type="Gene3D" id="1.10.3290.10">
    <property type="entry name" value="Fido-like domain"/>
    <property type="match status" value="1"/>
</dbReference>
<dbReference type="Proteomes" id="UP000038200">
    <property type="component" value="Unassembled WGS sequence"/>
</dbReference>
<dbReference type="OrthoDB" id="9814400at2"/>
<organism evidence="5 6">
    <name type="scientific">Capnocytophaga canis</name>
    <dbReference type="NCBI Taxonomy" id="1848903"/>
    <lineage>
        <taxon>Bacteria</taxon>
        <taxon>Pseudomonadati</taxon>
        <taxon>Bacteroidota</taxon>
        <taxon>Flavobacteriia</taxon>
        <taxon>Flavobacteriales</taxon>
        <taxon>Flavobacteriaceae</taxon>
        <taxon>Capnocytophaga</taxon>
    </lineage>
</organism>
<dbReference type="InterPro" id="IPR036597">
    <property type="entry name" value="Fido-like_dom_sf"/>
</dbReference>
<evidence type="ECO:0000313" key="6">
    <source>
        <dbReference type="Proteomes" id="UP000038200"/>
    </source>
</evidence>